<evidence type="ECO:0000313" key="2">
    <source>
        <dbReference type="Proteomes" id="UP001291653"/>
    </source>
</evidence>
<dbReference type="Proteomes" id="UP001291653">
    <property type="component" value="Unassembled WGS sequence"/>
</dbReference>
<dbReference type="RefSeq" id="WP_323446071.1">
    <property type="nucleotide sequence ID" value="NZ_BSBI01000002.1"/>
</dbReference>
<gene>
    <name evidence="1" type="ORF">SYYSPA8_06905</name>
</gene>
<proteinExistence type="predicted"/>
<sequence>MAALTLRITGRDLPGAVCGDFRDVHVGAQRGREPVQLVRADAAEAVFVVPVETVPGPDGTTDFRGPYVQGPRGSRFIYLTWGELPPGGEFTMFRRLKFFLADLADLADLAPEAAGGGVAETRIGLTDEHGLPLCAGARPPRIAWRLTGADGG</sequence>
<comment type="caution">
    <text evidence="1">The sequence shown here is derived from an EMBL/GenBank/DDBJ whole genome shotgun (WGS) entry which is preliminary data.</text>
</comment>
<dbReference type="Pfam" id="PF19452">
    <property type="entry name" value="DUF5990"/>
    <property type="match status" value="1"/>
</dbReference>
<accession>A0ABQ5NUF5</accession>
<reference evidence="1 2" key="1">
    <citation type="submission" date="2022-10" db="EMBL/GenBank/DDBJ databases">
        <title>Draft genome sequence of Streptomyces sp. YSPA8.</title>
        <authorList>
            <person name="Moriuchi R."/>
            <person name="Dohra H."/>
            <person name="Yamamura H."/>
            <person name="Kodani S."/>
        </authorList>
    </citation>
    <scope>NUCLEOTIDE SEQUENCE [LARGE SCALE GENOMIC DNA]</scope>
    <source>
        <strain evidence="1 2">YSPA8</strain>
    </source>
</reference>
<dbReference type="InterPro" id="IPR046032">
    <property type="entry name" value="DUF5990"/>
</dbReference>
<name>A0ABQ5NUF5_9ACTN</name>
<protein>
    <submittedName>
        <fullName evidence="1">DUF5990 family protein</fullName>
    </submittedName>
</protein>
<evidence type="ECO:0000313" key="1">
    <source>
        <dbReference type="EMBL" id="GLF94000.1"/>
    </source>
</evidence>
<dbReference type="EMBL" id="BSBI01000002">
    <property type="protein sequence ID" value="GLF94000.1"/>
    <property type="molecule type" value="Genomic_DNA"/>
</dbReference>
<organism evidence="1 2">
    <name type="scientific">Streptomyces yaizuensis</name>
    <dbReference type="NCBI Taxonomy" id="2989713"/>
    <lineage>
        <taxon>Bacteria</taxon>
        <taxon>Bacillati</taxon>
        <taxon>Actinomycetota</taxon>
        <taxon>Actinomycetes</taxon>
        <taxon>Kitasatosporales</taxon>
        <taxon>Streptomycetaceae</taxon>
        <taxon>Streptomyces</taxon>
    </lineage>
</organism>
<keyword evidence="2" id="KW-1185">Reference proteome</keyword>